<dbReference type="Proteomes" id="UP000518892">
    <property type="component" value="Unassembled WGS sequence"/>
</dbReference>
<reference evidence="2 3" key="1">
    <citation type="submission" date="2020-08" db="EMBL/GenBank/DDBJ databases">
        <title>Genomic Encyclopedia of Type Strains, Phase III (KMG-III): the genomes of soil and plant-associated and newly described type strains.</title>
        <authorList>
            <person name="Whitman W."/>
        </authorList>
    </citation>
    <scope>NUCLEOTIDE SEQUENCE [LARGE SCALE GENOMIC DNA]</scope>
    <source>
        <strain evidence="2 3">CECT 7744</strain>
    </source>
</reference>
<dbReference type="GO" id="GO:0051213">
    <property type="term" value="F:dioxygenase activity"/>
    <property type="evidence" value="ECO:0007669"/>
    <property type="project" value="UniProtKB-KW"/>
</dbReference>
<protein>
    <submittedName>
        <fullName evidence="2">Catechol 2,3-dioxygenase-like lactoylglutathione lyase family enzyme</fullName>
    </submittedName>
</protein>
<name>A0A7W5EPR4_9GAMM</name>
<dbReference type="PROSITE" id="PS51819">
    <property type="entry name" value="VOC"/>
    <property type="match status" value="1"/>
</dbReference>
<dbReference type="Pfam" id="PF00903">
    <property type="entry name" value="Glyoxalase"/>
    <property type="match status" value="1"/>
</dbReference>
<sequence>MTTHRTGTHDEWLAARLELLDYHFMFGPDDTAGCPSCSAIADEGDAAPSPFDQVAGAHRQADTRHIDAEARSRWRHAPKGKTTMAINFDHTILAAHDSHASAVFLAEVLGLPAPRRWGPFDMVVTDNGAKLDYMEQSGDVTPQHYAFLVDEADFDAIFQRIRERKLDYWADPAQKREGEINHRDGGRGVYFEDPNGHLLEVLTRPYGSGGWNP</sequence>
<evidence type="ECO:0000313" key="2">
    <source>
        <dbReference type="EMBL" id="MBB3229199.1"/>
    </source>
</evidence>
<organism evidence="2 3">
    <name type="scientific">Halomonas stenophila</name>
    <dbReference type="NCBI Taxonomy" id="795312"/>
    <lineage>
        <taxon>Bacteria</taxon>
        <taxon>Pseudomonadati</taxon>
        <taxon>Pseudomonadota</taxon>
        <taxon>Gammaproteobacteria</taxon>
        <taxon>Oceanospirillales</taxon>
        <taxon>Halomonadaceae</taxon>
        <taxon>Halomonas</taxon>
    </lineage>
</organism>
<dbReference type="RefSeq" id="WP_183381741.1">
    <property type="nucleotide sequence ID" value="NZ_JACHXR010000001.1"/>
</dbReference>
<feature type="domain" description="VOC" evidence="1">
    <location>
        <begin position="87"/>
        <end position="204"/>
    </location>
</feature>
<dbReference type="InterPro" id="IPR037523">
    <property type="entry name" value="VOC_core"/>
</dbReference>
<dbReference type="InterPro" id="IPR029068">
    <property type="entry name" value="Glyas_Bleomycin-R_OHBP_Dase"/>
</dbReference>
<keyword evidence="3" id="KW-1185">Reference proteome</keyword>
<keyword evidence="2" id="KW-0560">Oxidoreductase</keyword>
<proteinExistence type="predicted"/>
<accession>A0A7W5EPR4</accession>
<dbReference type="GO" id="GO:0016829">
    <property type="term" value="F:lyase activity"/>
    <property type="evidence" value="ECO:0007669"/>
    <property type="project" value="UniProtKB-KW"/>
</dbReference>
<dbReference type="SUPFAM" id="SSF54593">
    <property type="entry name" value="Glyoxalase/Bleomycin resistance protein/Dihydroxybiphenyl dioxygenase"/>
    <property type="match status" value="1"/>
</dbReference>
<dbReference type="InterPro" id="IPR010296">
    <property type="entry name" value="DUF899_thioredox"/>
</dbReference>
<keyword evidence="2" id="KW-0223">Dioxygenase</keyword>
<evidence type="ECO:0000259" key="1">
    <source>
        <dbReference type="PROSITE" id="PS51819"/>
    </source>
</evidence>
<dbReference type="AlphaFoldDB" id="A0A7W5EPR4"/>
<dbReference type="EMBL" id="JACHXR010000001">
    <property type="protein sequence ID" value="MBB3229199.1"/>
    <property type="molecule type" value="Genomic_DNA"/>
</dbReference>
<keyword evidence="2" id="KW-0456">Lyase</keyword>
<evidence type="ECO:0000313" key="3">
    <source>
        <dbReference type="Proteomes" id="UP000518892"/>
    </source>
</evidence>
<dbReference type="Pfam" id="PF05988">
    <property type="entry name" value="DUF899"/>
    <property type="match status" value="1"/>
</dbReference>
<comment type="caution">
    <text evidence="2">The sequence shown here is derived from an EMBL/GenBank/DDBJ whole genome shotgun (WGS) entry which is preliminary data.</text>
</comment>
<gene>
    <name evidence="2" type="ORF">FHR97_000014</name>
</gene>
<dbReference type="CDD" id="cd08351">
    <property type="entry name" value="ChaP_like"/>
    <property type="match status" value="1"/>
</dbReference>
<dbReference type="Gene3D" id="3.10.180.10">
    <property type="entry name" value="2,3-Dihydroxybiphenyl 1,2-Dioxygenase, domain 1"/>
    <property type="match status" value="1"/>
</dbReference>
<dbReference type="InterPro" id="IPR004360">
    <property type="entry name" value="Glyas_Fos-R_dOase_dom"/>
</dbReference>